<organism evidence="3 4">
    <name type="scientific">Neurospora tetraspora</name>
    <dbReference type="NCBI Taxonomy" id="94610"/>
    <lineage>
        <taxon>Eukaryota</taxon>
        <taxon>Fungi</taxon>
        <taxon>Dikarya</taxon>
        <taxon>Ascomycota</taxon>
        <taxon>Pezizomycotina</taxon>
        <taxon>Sordariomycetes</taxon>
        <taxon>Sordariomycetidae</taxon>
        <taxon>Sordariales</taxon>
        <taxon>Sordariaceae</taxon>
        <taxon>Neurospora</taxon>
    </lineage>
</organism>
<protein>
    <recommendedName>
        <fullName evidence="5">Secreted protein</fullName>
    </recommendedName>
</protein>
<keyword evidence="1" id="KW-0472">Membrane</keyword>
<reference evidence="3" key="1">
    <citation type="journal article" date="2023" name="Mol. Phylogenet. Evol.">
        <title>Genome-scale phylogeny and comparative genomics of the fungal order Sordariales.</title>
        <authorList>
            <person name="Hensen N."/>
            <person name="Bonometti L."/>
            <person name="Westerberg I."/>
            <person name="Brannstrom I.O."/>
            <person name="Guillou S."/>
            <person name="Cros-Aarteil S."/>
            <person name="Calhoun S."/>
            <person name="Haridas S."/>
            <person name="Kuo A."/>
            <person name="Mondo S."/>
            <person name="Pangilinan J."/>
            <person name="Riley R."/>
            <person name="LaButti K."/>
            <person name="Andreopoulos B."/>
            <person name="Lipzen A."/>
            <person name="Chen C."/>
            <person name="Yan M."/>
            <person name="Daum C."/>
            <person name="Ng V."/>
            <person name="Clum A."/>
            <person name="Steindorff A."/>
            <person name="Ohm R.A."/>
            <person name="Martin F."/>
            <person name="Silar P."/>
            <person name="Natvig D.O."/>
            <person name="Lalanne C."/>
            <person name="Gautier V."/>
            <person name="Ament-Velasquez S.L."/>
            <person name="Kruys A."/>
            <person name="Hutchinson M.I."/>
            <person name="Powell A.J."/>
            <person name="Barry K."/>
            <person name="Miller A.N."/>
            <person name="Grigoriev I.V."/>
            <person name="Debuchy R."/>
            <person name="Gladieux P."/>
            <person name="Hiltunen Thoren M."/>
            <person name="Johannesson H."/>
        </authorList>
    </citation>
    <scope>NUCLEOTIDE SEQUENCE</scope>
    <source>
        <strain evidence="3">CBS 560.94</strain>
    </source>
</reference>
<feature type="chain" id="PRO_5042102618" description="Secreted protein" evidence="2">
    <location>
        <begin position="23"/>
        <end position="87"/>
    </location>
</feature>
<evidence type="ECO:0000313" key="3">
    <source>
        <dbReference type="EMBL" id="KAK3351831.1"/>
    </source>
</evidence>
<accession>A0AAE0JM73</accession>
<proteinExistence type="predicted"/>
<keyword evidence="1" id="KW-0812">Transmembrane</keyword>
<feature type="transmembrane region" description="Helical" evidence="1">
    <location>
        <begin position="42"/>
        <end position="62"/>
    </location>
</feature>
<evidence type="ECO:0008006" key="5">
    <source>
        <dbReference type="Google" id="ProtNLM"/>
    </source>
</evidence>
<keyword evidence="2" id="KW-0732">Signal</keyword>
<evidence type="ECO:0000313" key="4">
    <source>
        <dbReference type="Proteomes" id="UP001278500"/>
    </source>
</evidence>
<evidence type="ECO:0000256" key="1">
    <source>
        <dbReference type="SAM" id="Phobius"/>
    </source>
</evidence>
<comment type="caution">
    <text evidence="3">The sequence shown here is derived from an EMBL/GenBank/DDBJ whole genome shotgun (WGS) entry which is preliminary data.</text>
</comment>
<keyword evidence="4" id="KW-1185">Reference proteome</keyword>
<gene>
    <name evidence="3" type="ORF">B0H65DRAFT_136216</name>
</gene>
<sequence>MLSCLWRFVCLHLDVHVDVVLAFRSCSPVSCHFVEISDMVNVLGFFLFTSTLACMSCISFNMTRTWRAHGTKAEMQLMMGRAKNNLF</sequence>
<dbReference type="Proteomes" id="UP001278500">
    <property type="component" value="Unassembled WGS sequence"/>
</dbReference>
<feature type="signal peptide" evidence="2">
    <location>
        <begin position="1"/>
        <end position="22"/>
    </location>
</feature>
<keyword evidence="1" id="KW-1133">Transmembrane helix</keyword>
<dbReference type="GeneID" id="87858028"/>
<reference evidence="3" key="2">
    <citation type="submission" date="2023-06" db="EMBL/GenBank/DDBJ databases">
        <authorList>
            <consortium name="Lawrence Berkeley National Laboratory"/>
            <person name="Haridas S."/>
            <person name="Hensen N."/>
            <person name="Bonometti L."/>
            <person name="Westerberg I."/>
            <person name="Brannstrom I.O."/>
            <person name="Guillou S."/>
            <person name="Cros-Aarteil S."/>
            <person name="Calhoun S."/>
            <person name="Kuo A."/>
            <person name="Mondo S."/>
            <person name="Pangilinan J."/>
            <person name="Riley R."/>
            <person name="Labutti K."/>
            <person name="Andreopoulos B."/>
            <person name="Lipzen A."/>
            <person name="Chen C."/>
            <person name="Yanf M."/>
            <person name="Daum C."/>
            <person name="Ng V."/>
            <person name="Clum A."/>
            <person name="Steindorff A."/>
            <person name="Ohm R."/>
            <person name="Martin F."/>
            <person name="Silar P."/>
            <person name="Natvig D."/>
            <person name="Lalanne C."/>
            <person name="Gautier V."/>
            <person name="Ament-Velasquez S.L."/>
            <person name="Kruys A."/>
            <person name="Hutchinson M.I."/>
            <person name="Powell A.J."/>
            <person name="Barry K."/>
            <person name="Miller A.N."/>
            <person name="Grigoriev I.V."/>
            <person name="Debuchy R."/>
            <person name="Gladieux P."/>
            <person name="Thoren M.H."/>
            <person name="Johannesson H."/>
        </authorList>
    </citation>
    <scope>NUCLEOTIDE SEQUENCE</scope>
    <source>
        <strain evidence="3">CBS 560.94</strain>
    </source>
</reference>
<evidence type="ECO:0000256" key="2">
    <source>
        <dbReference type="SAM" id="SignalP"/>
    </source>
</evidence>
<dbReference type="EMBL" id="JAUEPP010000002">
    <property type="protein sequence ID" value="KAK3351831.1"/>
    <property type="molecule type" value="Genomic_DNA"/>
</dbReference>
<name>A0AAE0JM73_9PEZI</name>
<dbReference type="AlphaFoldDB" id="A0AAE0JM73"/>
<dbReference type="RefSeq" id="XP_062685126.1">
    <property type="nucleotide sequence ID" value="XM_062820874.1"/>
</dbReference>